<reference evidence="5" key="1">
    <citation type="journal article" date="2023" name="Insect Mol. Biol.">
        <title>Genome sequencing provides insights into the evolution of gene families encoding plant cell wall-degrading enzymes in longhorned beetles.</title>
        <authorList>
            <person name="Shin N.R."/>
            <person name="Okamura Y."/>
            <person name="Kirsch R."/>
            <person name="Pauchet Y."/>
        </authorList>
    </citation>
    <scope>NUCLEOTIDE SEQUENCE</scope>
    <source>
        <strain evidence="5">RBIC_L_NR</strain>
    </source>
</reference>
<organism evidence="5 6">
    <name type="scientific">Rhamnusium bicolor</name>
    <dbReference type="NCBI Taxonomy" id="1586634"/>
    <lineage>
        <taxon>Eukaryota</taxon>
        <taxon>Metazoa</taxon>
        <taxon>Ecdysozoa</taxon>
        <taxon>Arthropoda</taxon>
        <taxon>Hexapoda</taxon>
        <taxon>Insecta</taxon>
        <taxon>Pterygota</taxon>
        <taxon>Neoptera</taxon>
        <taxon>Endopterygota</taxon>
        <taxon>Coleoptera</taxon>
        <taxon>Polyphaga</taxon>
        <taxon>Cucujiformia</taxon>
        <taxon>Chrysomeloidea</taxon>
        <taxon>Cerambycidae</taxon>
        <taxon>Lepturinae</taxon>
        <taxon>Rhagiini</taxon>
        <taxon>Rhamnusium</taxon>
    </lineage>
</organism>
<keyword evidence="4" id="KW-1133">Transmembrane helix</keyword>
<sequence length="142" mass="16341">MVGMPFIADQPMNIKRLAEVGVAVGVDYVTVTKNDLKSAIIEVAENKKYKINIENLRTLLQDEPMTSLEKAIWWSEYVIRHKGTQHLRSPTADISWFNYLLVDVLLFVLFIVVSILLVIYMVIKIVISSLKFARFKTKIKQN</sequence>
<keyword evidence="6" id="KW-1185">Reference proteome</keyword>
<accession>A0AAV8ZSP0</accession>
<protein>
    <recommendedName>
        <fullName evidence="7">Glucuronosyltransferase</fullName>
    </recommendedName>
</protein>
<name>A0AAV8ZSP0_9CUCU</name>
<comment type="caution">
    <text evidence="5">The sequence shown here is derived from an EMBL/GenBank/DDBJ whole genome shotgun (WGS) entry which is preliminary data.</text>
</comment>
<gene>
    <name evidence="5" type="ORF">NQ314_001290</name>
</gene>
<evidence type="ECO:0000256" key="4">
    <source>
        <dbReference type="SAM" id="Phobius"/>
    </source>
</evidence>
<dbReference type="PANTHER" id="PTHR48043">
    <property type="entry name" value="EG:EG0003.4 PROTEIN-RELATED"/>
    <property type="match status" value="1"/>
</dbReference>
<keyword evidence="2" id="KW-0328">Glycosyltransferase</keyword>
<feature type="transmembrane region" description="Helical" evidence="4">
    <location>
        <begin position="104"/>
        <end position="127"/>
    </location>
</feature>
<dbReference type="Proteomes" id="UP001162156">
    <property type="component" value="Unassembled WGS sequence"/>
</dbReference>
<keyword evidence="4" id="KW-0472">Membrane</keyword>
<comment type="similarity">
    <text evidence="1">Belongs to the UDP-glycosyltransferase family.</text>
</comment>
<dbReference type="InterPro" id="IPR050271">
    <property type="entry name" value="UDP-glycosyltransferase"/>
</dbReference>
<keyword evidence="4" id="KW-0812">Transmembrane</keyword>
<dbReference type="AlphaFoldDB" id="A0AAV8ZSP0"/>
<dbReference type="GO" id="GO:0008194">
    <property type="term" value="F:UDP-glycosyltransferase activity"/>
    <property type="evidence" value="ECO:0007669"/>
    <property type="project" value="InterPro"/>
</dbReference>
<proteinExistence type="inferred from homology"/>
<evidence type="ECO:0000256" key="2">
    <source>
        <dbReference type="ARBA" id="ARBA00022676"/>
    </source>
</evidence>
<dbReference type="Pfam" id="PF00201">
    <property type="entry name" value="UDPGT"/>
    <property type="match status" value="1"/>
</dbReference>
<evidence type="ECO:0000313" key="5">
    <source>
        <dbReference type="EMBL" id="KAJ8970378.1"/>
    </source>
</evidence>
<dbReference type="Gene3D" id="3.40.50.2000">
    <property type="entry name" value="Glycogen Phosphorylase B"/>
    <property type="match status" value="1"/>
</dbReference>
<evidence type="ECO:0008006" key="7">
    <source>
        <dbReference type="Google" id="ProtNLM"/>
    </source>
</evidence>
<evidence type="ECO:0000313" key="6">
    <source>
        <dbReference type="Proteomes" id="UP001162156"/>
    </source>
</evidence>
<dbReference type="PANTHER" id="PTHR48043:SF159">
    <property type="entry name" value="EG:EG0003.4 PROTEIN-RELATED"/>
    <property type="match status" value="1"/>
</dbReference>
<dbReference type="EMBL" id="JANEYF010000366">
    <property type="protein sequence ID" value="KAJ8970378.1"/>
    <property type="molecule type" value="Genomic_DNA"/>
</dbReference>
<dbReference type="SUPFAM" id="SSF53756">
    <property type="entry name" value="UDP-Glycosyltransferase/glycogen phosphorylase"/>
    <property type="match status" value="1"/>
</dbReference>
<evidence type="ECO:0000256" key="3">
    <source>
        <dbReference type="ARBA" id="ARBA00022679"/>
    </source>
</evidence>
<evidence type="ECO:0000256" key="1">
    <source>
        <dbReference type="ARBA" id="ARBA00009995"/>
    </source>
</evidence>
<keyword evidence="3" id="KW-0808">Transferase</keyword>
<dbReference type="InterPro" id="IPR002213">
    <property type="entry name" value="UDP_glucos_trans"/>
</dbReference>